<evidence type="ECO:0008006" key="3">
    <source>
        <dbReference type="Google" id="ProtNLM"/>
    </source>
</evidence>
<dbReference type="PANTHER" id="PTHR11439">
    <property type="entry name" value="GAG-POL-RELATED RETROTRANSPOSON"/>
    <property type="match status" value="1"/>
</dbReference>
<comment type="caution">
    <text evidence="1">The sequence shown here is derived from an EMBL/GenBank/DDBJ whole genome shotgun (WGS) entry which is preliminary data.</text>
</comment>
<protein>
    <recommendedName>
        <fullName evidence="3">Retrovirus-related Pol polyprotein from transposon TNT 1-94</fullName>
    </recommendedName>
</protein>
<evidence type="ECO:0000313" key="2">
    <source>
        <dbReference type="Proteomes" id="UP000825935"/>
    </source>
</evidence>
<name>A0A8T2SJP0_CERRI</name>
<sequence>MHIVRNRSEGSLCLHQTKYANELLDPYGFENIKPISTPLALKVRYEDDFDVTQSPSSSTPTPSVLALVRPLLGKFRYLVSCTRTDLCFSINYLSRFMHNPTLSHWHLLKRCIRYLQFTKYHGIFFQRSDVVHPPLQLLGWSDSDWGGGMSSRKSTSGCVFTLAGGAISWFSKKQTTVALSSTEAEFVALALTTKEGLWIQALLQELLPEKCFPLKIFYDNQSCIQLASNLKHSEKTKHLDLKYHFIRELVEHKKLQLSYTSTHLMWADMLTKPLGTEKFLQCCKHVGMSDSSRINNSPC</sequence>
<dbReference type="SUPFAM" id="SSF56672">
    <property type="entry name" value="DNA/RNA polymerases"/>
    <property type="match status" value="1"/>
</dbReference>
<proteinExistence type="predicted"/>
<dbReference type="PANTHER" id="PTHR11439:SF467">
    <property type="entry name" value="INTEGRASE CATALYTIC DOMAIN-CONTAINING PROTEIN"/>
    <property type="match status" value="1"/>
</dbReference>
<evidence type="ECO:0000313" key="1">
    <source>
        <dbReference type="EMBL" id="KAH7351682.1"/>
    </source>
</evidence>
<dbReference type="AlphaFoldDB" id="A0A8T2SJP0"/>
<dbReference type="Proteomes" id="UP000825935">
    <property type="component" value="Chromosome 19"/>
</dbReference>
<dbReference type="InterPro" id="IPR043502">
    <property type="entry name" value="DNA/RNA_pol_sf"/>
</dbReference>
<dbReference type="OrthoDB" id="4362974at2759"/>
<reference evidence="1" key="1">
    <citation type="submission" date="2021-08" db="EMBL/GenBank/DDBJ databases">
        <title>WGS assembly of Ceratopteris richardii.</title>
        <authorList>
            <person name="Marchant D.B."/>
            <person name="Chen G."/>
            <person name="Jenkins J."/>
            <person name="Shu S."/>
            <person name="Leebens-Mack J."/>
            <person name="Grimwood J."/>
            <person name="Schmutz J."/>
            <person name="Soltis P."/>
            <person name="Soltis D."/>
            <person name="Chen Z.-H."/>
        </authorList>
    </citation>
    <scope>NUCLEOTIDE SEQUENCE</scope>
    <source>
        <strain evidence="1">Whitten #5841</strain>
        <tissue evidence="1">Leaf</tissue>
    </source>
</reference>
<accession>A0A8T2SJP0</accession>
<gene>
    <name evidence="1" type="ORF">KP509_19G009700</name>
</gene>
<dbReference type="EMBL" id="CM035424">
    <property type="protein sequence ID" value="KAH7351682.1"/>
    <property type="molecule type" value="Genomic_DNA"/>
</dbReference>
<dbReference type="CDD" id="cd09272">
    <property type="entry name" value="RNase_HI_RT_Ty1"/>
    <property type="match status" value="1"/>
</dbReference>
<keyword evidence="2" id="KW-1185">Reference proteome</keyword>
<organism evidence="1 2">
    <name type="scientific">Ceratopteris richardii</name>
    <name type="common">Triangle waterfern</name>
    <dbReference type="NCBI Taxonomy" id="49495"/>
    <lineage>
        <taxon>Eukaryota</taxon>
        <taxon>Viridiplantae</taxon>
        <taxon>Streptophyta</taxon>
        <taxon>Embryophyta</taxon>
        <taxon>Tracheophyta</taxon>
        <taxon>Polypodiopsida</taxon>
        <taxon>Polypodiidae</taxon>
        <taxon>Polypodiales</taxon>
        <taxon>Pteridineae</taxon>
        <taxon>Pteridaceae</taxon>
        <taxon>Parkerioideae</taxon>
        <taxon>Ceratopteris</taxon>
    </lineage>
</organism>